<name>A0A9P5NIR7_GYMJU</name>
<dbReference type="OrthoDB" id="3231351at2759"/>
<accession>A0A9P5NIR7</accession>
<gene>
    <name evidence="1" type="ORF">CPB84DRAFT_1849501</name>
</gene>
<dbReference type="EMBL" id="JADNYJ010000082">
    <property type="protein sequence ID" value="KAF8888942.1"/>
    <property type="molecule type" value="Genomic_DNA"/>
</dbReference>
<keyword evidence="2" id="KW-1185">Reference proteome</keyword>
<sequence>MAVQPSATPPAVTTGVRPSGWQTLYLQPPTPSEQEVNDLDACITTPTVMLVTQISSIIAPVLLVTQMLLITTPAVTIAETPSVQSFGTPLSVNPSPTQPRHGPWTLTLSQAAKANIKKLPQKCSLEDHIIDIQEKNIAASEHWEAKEQALKKHRLLMEEFKCGIWTAQQYYD</sequence>
<evidence type="ECO:0000313" key="1">
    <source>
        <dbReference type="EMBL" id="KAF8888942.1"/>
    </source>
</evidence>
<protein>
    <submittedName>
        <fullName evidence="1">Uncharacterized protein</fullName>
    </submittedName>
</protein>
<proteinExistence type="predicted"/>
<organism evidence="1 2">
    <name type="scientific">Gymnopilus junonius</name>
    <name type="common">Spectacular rustgill mushroom</name>
    <name type="synonym">Gymnopilus spectabilis subsp. junonius</name>
    <dbReference type="NCBI Taxonomy" id="109634"/>
    <lineage>
        <taxon>Eukaryota</taxon>
        <taxon>Fungi</taxon>
        <taxon>Dikarya</taxon>
        <taxon>Basidiomycota</taxon>
        <taxon>Agaricomycotina</taxon>
        <taxon>Agaricomycetes</taxon>
        <taxon>Agaricomycetidae</taxon>
        <taxon>Agaricales</taxon>
        <taxon>Agaricineae</taxon>
        <taxon>Hymenogastraceae</taxon>
        <taxon>Gymnopilus</taxon>
    </lineage>
</organism>
<dbReference type="AlphaFoldDB" id="A0A9P5NIR7"/>
<evidence type="ECO:0000313" key="2">
    <source>
        <dbReference type="Proteomes" id="UP000724874"/>
    </source>
</evidence>
<dbReference type="Proteomes" id="UP000724874">
    <property type="component" value="Unassembled WGS sequence"/>
</dbReference>
<comment type="caution">
    <text evidence="1">The sequence shown here is derived from an EMBL/GenBank/DDBJ whole genome shotgun (WGS) entry which is preliminary data.</text>
</comment>
<reference evidence="1" key="1">
    <citation type="submission" date="2020-11" db="EMBL/GenBank/DDBJ databases">
        <authorList>
            <consortium name="DOE Joint Genome Institute"/>
            <person name="Ahrendt S."/>
            <person name="Riley R."/>
            <person name="Andreopoulos W."/>
            <person name="LaButti K."/>
            <person name="Pangilinan J."/>
            <person name="Ruiz-duenas F.J."/>
            <person name="Barrasa J.M."/>
            <person name="Sanchez-Garcia M."/>
            <person name="Camarero S."/>
            <person name="Miyauchi S."/>
            <person name="Serrano A."/>
            <person name="Linde D."/>
            <person name="Babiker R."/>
            <person name="Drula E."/>
            <person name="Ayuso-Fernandez I."/>
            <person name="Pacheco R."/>
            <person name="Padilla G."/>
            <person name="Ferreira P."/>
            <person name="Barriuso J."/>
            <person name="Kellner H."/>
            <person name="Castanera R."/>
            <person name="Alfaro M."/>
            <person name="Ramirez L."/>
            <person name="Pisabarro A.G."/>
            <person name="Kuo A."/>
            <person name="Tritt A."/>
            <person name="Lipzen A."/>
            <person name="He G."/>
            <person name="Yan M."/>
            <person name="Ng V."/>
            <person name="Cullen D."/>
            <person name="Martin F."/>
            <person name="Rosso M.-N."/>
            <person name="Henrissat B."/>
            <person name="Hibbett D."/>
            <person name="Martinez A.T."/>
            <person name="Grigoriev I.V."/>
        </authorList>
    </citation>
    <scope>NUCLEOTIDE SEQUENCE</scope>
    <source>
        <strain evidence="1">AH 44721</strain>
    </source>
</reference>